<evidence type="ECO:0000259" key="2">
    <source>
        <dbReference type="Pfam" id="PF18271"/>
    </source>
</evidence>
<dbReference type="Pfam" id="PF18271">
    <property type="entry name" value="GH131_N"/>
    <property type="match status" value="1"/>
</dbReference>
<name>A0A084QYJ5_STAC4</name>
<dbReference type="OMA" id="GQFHFGM"/>
<feature type="chain" id="PRO_5001779808" description="Glycoside hydrolase 131 catalytic N-terminal domain-containing protein" evidence="1">
    <location>
        <begin position="21"/>
        <end position="302"/>
    </location>
</feature>
<keyword evidence="4" id="KW-1185">Reference proteome</keyword>
<gene>
    <name evidence="3" type="ORF">S40285_08453</name>
</gene>
<keyword evidence="1" id="KW-0732">Signal</keyword>
<sequence length="302" mass="32805">MAPSLFRILPVLAGVTAVAGQSCSLQFDGRIPRNFTVADFDTQNGIYNPDFVKGRDLAFSDIIELETDTTLFDTNSVPFTVQIDDSSIFAPSADNVQTGFRRVELLPASNSGTDDSTLGIKTLHFSVAKDITRPLNLSHEYQLVFLESADYSNSQFDIKTGTILGRDTPDPDTIQVYGNINAGAALLYSTPFTEGVIHNFALRLDYETGTTQIFYSQDQAQLQSVTDILANDLSGQGQYHIGLLKKPTGSDGDITREGFQSSGINEAVLYGGIFLEDSADGCLSLGPSCPSRARRSRFGRNI</sequence>
<dbReference type="STRING" id="1283841.A0A084QYJ5"/>
<feature type="domain" description="Glycoside hydrolase 131 catalytic N-terminal" evidence="2">
    <location>
        <begin position="25"/>
        <end position="281"/>
    </location>
</feature>
<reference evidence="3 4" key="1">
    <citation type="journal article" date="2014" name="BMC Genomics">
        <title>Comparative genome sequencing reveals chemotype-specific gene clusters in the toxigenic black mold Stachybotrys.</title>
        <authorList>
            <person name="Semeiks J."/>
            <person name="Borek D."/>
            <person name="Otwinowski Z."/>
            <person name="Grishin N.V."/>
        </authorList>
    </citation>
    <scope>NUCLEOTIDE SEQUENCE [LARGE SCALE GENOMIC DNA]</scope>
    <source>
        <strain evidence="3 4">IBT 40285</strain>
    </source>
</reference>
<proteinExistence type="predicted"/>
<dbReference type="PANTHER" id="PTHR34612">
    <property type="entry name" value="GH131_N DOMAIN-CONTAINING PROTEIN"/>
    <property type="match status" value="1"/>
</dbReference>
<feature type="signal peptide" evidence="1">
    <location>
        <begin position="1"/>
        <end position="20"/>
    </location>
</feature>
<dbReference type="PANTHER" id="PTHR34612:SF2">
    <property type="entry name" value="GLYCOSIDE HYDROLASE 131 CATALYTIC N-TERMINAL DOMAIN-CONTAINING PROTEIN"/>
    <property type="match status" value="1"/>
</dbReference>
<organism evidence="3 4">
    <name type="scientific">Stachybotrys chlorohalonatus (strain IBT 40285)</name>
    <dbReference type="NCBI Taxonomy" id="1283841"/>
    <lineage>
        <taxon>Eukaryota</taxon>
        <taxon>Fungi</taxon>
        <taxon>Dikarya</taxon>
        <taxon>Ascomycota</taxon>
        <taxon>Pezizomycotina</taxon>
        <taxon>Sordariomycetes</taxon>
        <taxon>Hypocreomycetidae</taxon>
        <taxon>Hypocreales</taxon>
        <taxon>Stachybotryaceae</taxon>
        <taxon>Stachybotrys</taxon>
    </lineage>
</organism>
<dbReference type="OrthoDB" id="5283326at2759"/>
<accession>A0A084QYJ5</accession>
<dbReference type="EMBL" id="KL659622">
    <property type="protein sequence ID" value="KFA69030.1"/>
    <property type="molecule type" value="Genomic_DNA"/>
</dbReference>
<dbReference type="PROSITE" id="PS51257">
    <property type="entry name" value="PROKAR_LIPOPROTEIN"/>
    <property type="match status" value="1"/>
</dbReference>
<dbReference type="AlphaFoldDB" id="A0A084QYJ5"/>
<dbReference type="Gene3D" id="2.60.120.1160">
    <property type="match status" value="1"/>
</dbReference>
<evidence type="ECO:0000256" key="1">
    <source>
        <dbReference type="SAM" id="SignalP"/>
    </source>
</evidence>
<evidence type="ECO:0000313" key="4">
    <source>
        <dbReference type="Proteomes" id="UP000028524"/>
    </source>
</evidence>
<dbReference type="Proteomes" id="UP000028524">
    <property type="component" value="Unassembled WGS sequence"/>
</dbReference>
<dbReference type="InParanoid" id="A0A084QYJ5"/>
<protein>
    <recommendedName>
        <fullName evidence="2">Glycoside hydrolase 131 catalytic N-terminal domain-containing protein</fullName>
    </recommendedName>
</protein>
<dbReference type="InterPro" id="IPR041524">
    <property type="entry name" value="GH131_N"/>
</dbReference>
<evidence type="ECO:0000313" key="3">
    <source>
        <dbReference type="EMBL" id="KFA69030.1"/>
    </source>
</evidence>
<dbReference type="HOGENOM" id="CLU_063723_1_0_1"/>